<dbReference type="EMBL" id="CAJNOC010002238">
    <property type="protein sequence ID" value="CAF0921094.1"/>
    <property type="molecule type" value="Genomic_DNA"/>
</dbReference>
<dbReference type="AlphaFoldDB" id="A0A814AZ81"/>
<reference evidence="1" key="1">
    <citation type="submission" date="2021-02" db="EMBL/GenBank/DDBJ databases">
        <authorList>
            <person name="Nowell W R."/>
        </authorList>
    </citation>
    <scope>NUCLEOTIDE SEQUENCE</scope>
    <source>
        <strain evidence="1">Ploen Becks lab</strain>
    </source>
</reference>
<organism evidence="1 2">
    <name type="scientific">Brachionus calyciflorus</name>
    <dbReference type="NCBI Taxonomy" id="104777"/>
    <lineage>
        <taxon>Eukaryota</taxon>
        <taxon>Metazoa</taxon>
        <taxon>Spiralia</taxon>
        <taxon>Gnathifera</taxon>
        <taxon>Rotifera</taxon>
        <taxon>Eurotatoria</taxon>
        <taxon>Monogononta</taxon>
        <taxon>Pseudotrocha</taxon>
        <taxon>Ploima</taxon>
        <taxon>Brachionidae</taxon>
        <taxon>Brachionus</taxon>
    </lineage>
</organism>
<name>A0A814AZ81_9BILA</name>
<keyword evidence="2" id="KW-1185">Reference proteome</keyword>
<gene>
    <name evidence="1" type="ORF">OXX778_LOCUS12387</name>
</gene>
<accession>A0A814AZ81</accession>
<dbReference type="Pfam" id="PF01186">
    <property type="entry name" value="Lysyl_oxidase"/>
    <property type="match status" value="1"/>
</dbReference>
<dbReference type="Proteomes" id="UP000663879">
    <property type="component" value="Unassembled WGS sequence"/>
</dbReference>
<dbReference type="GO" id="GO:0016641">
    <property type="term" value="F:oxidoreductase activity, acting on the CH-NH2 group of donors, oxygen as acceptor"/>
    <property type="evidence" value="ECO:0007669"/>
    <property type="project" value="InterPro"/>
</dbReference>
<protein>
    <submittedName>
        <fullName evidence="1">Uncharacterized protein</fullName>
    </submittedName>
</protein>
<evidence type="ECO:0000313" key="1">
    <source>
        <dbReference type="EMBL" id="CAF0921094.1"/>
    </source>
</evidence>
<dbReference type="GO" id="GO:0005507">
    <property type="term" value="F:copper ion binding"/>
    <property type="evidence" value="ECO:0007669"/>
    <property type="project" value="InterPro"/>
</dbReference>
<proteinExistence type="predicted"/>
<dbReference type="InterPro" id="IPR001695">
    <property type="entry name" value="Lysyl_oxidase"/>
</dbReference>
<dbReference type="OrthoDB" id="547291at2759"/>
<evidence type="ECO:0000313" key="2">
    <source>
        <dbReference type="Proteomes" id="UP000663879"/>
    </source>
</evidence>
<comment type="caution">
    <text evidence="1">The sequence shown here is derived from an EMBL/GenBank/DDBJ whole genome shotgun (WGS) entry which is preliminary data.</text>
</comment>
<sequence length="800" mass="90142">MFQYLIHCLPPLPEEWKIKVDKAIKGEIIEHWLSDYSFTAPLRIKPGESWNAYFEATWTGPSLQDPSLLNYLRLKFSPIKAEYDSLWSGDKYLIVKSYNSSNYHIVFRPNNSDTFMIASKSRLGIYNDMHFTLQVNYQFLPKMFVYINSRYSRDVEVSCSDGLFCNGEERHVLIGSSKICMNAKLKPCDDPNGNPCSSYKCDEANRECSPTPIGGVSCRKCNSTNFDENDVCKELNLECGWNVEKRLYCGTCEQSKVCSKNKCIDVMFLKEGSCQKPYRLYNKSLTIPANGLPSFTINGDLSLDKYVDHVIPVCNPAPVPDIVYEFEINSQVPMGIEVQMLKADGSTHIMDTVLALTNETCSPLPLYSFCGDDSVPPGGVSSRIFGKLSNGLYKLVATAFSNVPLNLQAFELRVKFYPNCIPQCDGNRNCGSDGCGGECGSCRNGQICHSESGLCRADPCLPDCTYMIKENVTERRDCGMDGCGNLCGSCNLFKNEICAFETGKCVQVQLCDHLLPVCLGSPPKTIENPYCGHDCKWYGMIELLGDLTPGNKSFVLPSIEYNWVNVSNRSCAIIEGCHKKSGERLLMRFHTFVHNIGRENFYPPVAAESPHLFEWSPCHAHFHFDGFALFNLYDMNHRLVSIGGKRGFCIEDSVQTIYGEHISCENKFDCSNQGIQPGWADLYPNVLDCQWLDITEIEREKWYIYEICSNVARKLHEASNTNDCKRFPVYVPDVPLDLEAPALKYDKVLKKRNITTEPELSPEPGEIENDNKNKSNVKIGKKFISILIALMTIKNNLIQS</sequence>